<dbReference type="SUPFAM" id="SSF46689">
    <property type="entry name" value="Homeodomain-like"/>
    <property type="match status" value="1"/>
</dbReference>
<dbReference type="InterPro" id="IPR018060">
    <property type="entry name" value="HTH_AraC"/>
</dbReference>
<dbReference type="Pfam" id="PF12625">
    <property type="entry name" value="Arabinose_bd"/>
    <property type="match status" value="1"/>
</dbReference>
<dbReference type="SMART" id="SM00342">
    <property type="entry name" value="HTH_ARAC"/>
    <property type="match status" value="1"/>
</dbReference>
<dbReference type="InterPro" id="IPR009057">
    <property type="entry name" value="Homeodomain-like_sf"/>
</dbReference>
<accession>A0A6I6HBM1</accession>
<dbReference type="Pfam" id="PF12833">
    <property type="entry name" value="HTH_18"/>
    <property type="match status" value="1"/>
</dbReference>
<keyword evidence="3" id="KW-0804">Transcription</keyword>
<dbReference type="PANTHER" id="PTHR47894">
    <property type="entry name" value="HTH-TYPE TRANSCRIPTIONAL REGULATOR GADX"/>
    <property type="match status" value="1"/>
</dbReference>
<dbReference type="GO" id="GO:0000976">
    <property type="term" value="F:transcription cis-regulatory region binding"/>
    <property type="evidence" value="ECO:0007669"/>
    <property type="project" value="TreeGrafter"/>
</dbReference>
<dbReference type="PROSITE" id="PS01124">
    <property type="entry name" value="HTH_ARAC_FAMILY_2"/>
    <property type="match status" value="1"/>
</dbReference>
<sequence length="349" mass="38873">MTQLIVGLYGTSQDVAQHNMLGLPALVAELQAQGVSEAGLLDGTELSLAQMQDPNTRISHRQKVVIFANMRRLMLHADSGLRAGGRQRISDFGIFGYAMLSSETFGQAVDFGIKHIRLLGPVFEKTFRREGDEGIFVGQGFFALGELMPLATEFWFASIQALVQCVLEKPFPSVRLLLPYPPPTYWRRYEEVFRCPVEFNSEVMEWRFCASVLQQPCPNANPITSAMSTGFCQQLFASLPDEADLIEAVRLACLSRTGRFPGADTVAATLGMSTRTLHRRLTEHQRTYQGVLDEVRCALAIEFLQKSDLPMDELAAQVGFSEAANFRKAFKKWTGRAPGDYRAAFRSGE</sequence>
<dbReference type="RefSeq" id="WP_157192084.1">
    <property type="nucleotide sequence ID" value="NZ_CP046621.1"/>
</dbReference>
<evidence type="ECO:0000256" key="1">
    <source>
        <dbReference type="ARBA" id="ARBA00023015"/>
    </source>
</evidence>
<reference evidence="5" key="1">
    <citation type="submission" date="2019-12" db="EMBL/GenBank/DDBJ databases">
        <title>Hybrid Genome Assemblies of two High G+C Isolates from Undergraduate Microbiology Courses.</title>
        <authorList>
            <person name="Ne Ville C.J."/>
            <person name="Enright D."/>
            <person name="Hernandez I."/>
            <person name="Dodsworth J."/>
            <person name="Orwin P.M."/>
        </authorList>
    </citation>
    <scope>NUCLEOTIDE SEQUENCE [LARGE SCALE GENOMIC DNA]</scope>
    <source>
        <strain evidence="5">Neo</strain>
    </source>
</reference>
<dbReference type="GO" id="GO:0003700">
    <property type="term" value="F:DNA-binding transcription factor activity"/>
    <property type="evidence" value="ECO:0007669"/>
    <property type="project" value="InterPro"/>
</dbReference>
<proteinExistence type="predicted"/>
<keyword evidence="2" id="KW-0238">DNA-binding</keyword>
<name>A0A6I6HBM1_9PSED</name>
<feature type="domain" description="HTH araC/xylS-type" evidence="4">
    <location>
        <begin position="264"/>
        <end position="344"/>
    </location>
</feature>
<dbReference type="Proteomes" id="UP000426235">
    <property type="component" value="Chromosome"/>
</dbReference>
<dbReference type="InterPro" id="IPR020449">
    <property type="entry name" value="Tscrpt_reg_AraC-type_HTH"/>
</dbReference>
<dbReference type="AlphaFoldDB" id="A0A6I6HBM1"/>
<evidence type="ECO:0000313" key="5">
    <source>
        <dbReference type="EMBL" id="QGW77055.1"/>
    </source>
</evidence>
<dbReference type="PRINTS" id="PR00032">
    <property type="entry name" value="HTHARAC"/>
</dbReference>
<organism evidence="5 6">
    <name type="scientific">Pseudomonas alkylphenolica</name>
    <dbReference type="NCBI Taxonomy" id="237609"/>
    <lineage>
        <taxon>Bacteria</taxon>
        <taxon>Pseudomonadati</taxon>
        <taxon>Pseudomonadota</taxon>
        <taxon>Gammaproteobacteria</taxon>
        <taxon>Pseudomonadales</taxon>
        <taxon>Pseudomonadaceae</taxon>
        <taxon>Pseudomonas</taxon>
    </lineage>
</organism>
<dbReference type="PANTHER" id="PTHR47894:SF1">
    <property type="entry name" value="HTH-TYPE TRANSCRIPTIONAL REGULATOR VQSM"/>
    <property type="match status" value="1"/>
</dbReference>
<gene>
    <name evidence="5" type="ORF">GPJ81_10320</name>
</gene>
<dbReference type="Gene3D" id="1.10.10.60">
    <property type="entry name" value="Homeodomain-like"/>
    <property type="match status" value="1"/>
</dbReference>
<evidence type="ECO:0000256" key="2">
    <source>
        <dbReference type="ARBA" id="ARBA00023125"/>
    </source>
</evidence>
<dbReference type="GO" id="GO:0005829">
    <property type="term" value="C:cytosol"/>
    <property type="evidence" value="ECO:0007669"/>
    <property type="project" value="TreeGrafter"/>
</dbReference>
<keyword evidence="6" id="KW-1185">Reference proteome</keyword>
<dbReference type="EMBL" id="CP046621">
    <property type="protein sequence ID" value="QGW77055.1"/>
    <property type="molecule type" value="Genomic_DNA"/>
</dbReference>
<evidence type="ECO:0000313" key="6">
    <source>
        <dbReference type="Proteomes" id="UP000426235"/>
    </source>
</evidence>
<protein>
    <submittedName>
        <fullName evidence="5">Helix-turn-helix domain-containing protein</fullName>
    </submittedName>
</protein>
<evidence type="ECO:0000259" key="4">
    <source>
        <dbReference type="PROSITE" id="PS01124"/>
    </source>
</evidence>
<keyword evidence="1" id="KW-0805">Transcription regulation</keyword>
<dbReference type="InterPro" id="IPR032687">
    <property type="entry name" value="AraC-type_N"/>
</dbReference>
<evidence type="ECO:0000256" key="3">
    <source>
        <dbReference type="ARBA" id="ARBA00023163"/>
    </source>
</evidence>